<proteinExistence type="inferred from homology"/>
<dbReference type="Gene3D" id="3.40.640.10">
    <property type="entry name" value="Type I PLP-dependent aspartate aminotransferase-like (Major domain)"/>
    <property type="match status" value="1"/>
</dbReference>
<dbReference type="InterPro" id="IPR015422">
    <property type="entry name" value="PyrdxlP-dep_Trfase_small"/>
</dbReference>
<keyword evidence="3" id="KW-0032">Aminotransferase</keyword>
<accession>A0ABN1GGN6</accession>
<dbReference type="InterPro" id="IPR015421">
    <property type="entry name" value="PyrdxlP-dep_Trfase_major"/>
</dbReference>
<dbReference type="InterPro" id="IPR015424">
    <property type="entry name" value="PyrdxlP-dep_Trfase"/>
</dbReference>
<sequence length="393" mass="43388">MLNTPFSPWPSFTDEEGDVARRVLMSNRVNYWTGEEGRLFENEFAAWCGSTHGIAVANGTVAIDLAWLALGIGPGDEVVVTPRTFLASVSSIILSGATPVFADVDPDSQNITPETVARVLTPKTRAILLVHLAGWPCDMDGFRSLADAHDLFLVEDCAQAHGAFYKGRSVGSLGDIGCWSFCQDKIMTTAGEGGMITTDNPDWWTRMWSFKDHGKSFDAVYRKAHPAGFRWVHETFGTNWRLTEVQSAIGLVQLGRMKDWRTTRASNAQAIMDAARQMPALRVPDIPDSIDHAWYKAYAFVRPEALKDGWTRDRIIGEINADGVPCYSGSCSEVYLEKAFDGTPWRPASRLPVARNLGETSLMFLVHPTLTPAEIDKTCETIKSVVSRAQRPA</sequence>
<evidence type="ECO:0000256" key="1">
    <source>
        <dbReference type="ARBA" id="ARBA00037999"/>
    </source>
</evidence>
<keyword evidence="4" id="KW-1185">Reference proteome</keyword>
<dbReference type="PIRSF" id="PIRSF000390">
    <property type="entry name" value="PLP_StrS"/>
    <property type="match status" value="1"/>
</dbReference>
<dbReference type="Proteomes" id="UP001501352">
    <property type="component" value="Unassembled WGS sequence"/>
</dbReference>
<organism evidence="3 4">
    <name type="scientific">Brevundimonas kwangchunensis</name>
    <dbReference type="NCBI Taxonomy" id="322163"/>
    <lineage>
        <taxon>Bacteria</taxon>
        <taxon>Pseudomonadati</taxon>
        <taxon>Pseudomonadota</taxon>
        <taxon>Alphaproteobacteria</taxon>
        <taxon>Caulobacterales</taxon>
        <taxon>Caulobacteraceae</taxon>
        <taxon>Brevundimonas</taxon>
    </lineage>
</organism>
<dbReference type="CDD" id="cd00616">
    <property type="entry name" value="AHBA_syn"/>
    <property type="match status" value="1"/>
</dbReference>
<dbReference type="PANTHER" id="PTHR30244:SF34">
    <property type="entry name" value="DTDP-4-AMINO-4,6-DIDEOXYGALACTOSE TRANSAMINASE"/>
    <property type="match status" value="1"/>
</dbReference>
<name>A0ABN1GGN6_9CAUL</name>
<dbReference type="Pfam" id="PF01041">
    <property type="entry name" value="DegT_DnrJ_EryC1"/>
    <property type="match status" value="1"/>
</dbReference>
<gene>
    <name evidence="3" type="ORF">GCM10009422_02560</name>
</gene>
<protein>
    <submittedName>
        <fullName evidence="3">DegT/DnrJ/EryC1/StrS aminotransferase family protein</fullName>
    </submittedName>
</protein>
<dbReference type="RefSeq" id="WP_343789165.1">
    <property type="nucleotide sequence ID" value="NZ_BAAAGA010000001.1"/>
</dbReference>
<dbReference type="PANTHER" id="PTHR30244">
    <property type="entry name" value="TRANSAMINASE"/>
    <property type="match status" value="1"/>
</dbReference>
<evidence type="ECO:0000313" key="3">
    <source>
        <dbReference type="EMBL" id="GAA0611170.1"/>
    </source>
</evidence>
<comment type="caution">
    <text evidence="3">The sequence shown here is derived from an EMBL/GenBank/DDBJ whole genome shotgun (WGS) entry which is preliminary data.</text>
</comment>
<evidence type="ECO:0000256" key="2">
    <source>
        <dbReference type="RuleBase" id="RU004508"/>
    </source>
</evidence>
<dbReference type="InterPro" id="IPR000653">
    <property type="entry name" value="DegT/StrS_aminotransferase"/>
</dbReference>
<comment type="similarity">
    <text evidence="1 2">Belongs to the DegT/DnrJ/EryC1 family.</text>
</comment>
<dbReference type="SUPFAM" id="SSF53383">
    <property type="entry name" value="PLP-dependent transferases"/>
    <property type="match status" value="1"/>
</dbReference>
<keyword evidence="3" id="KW-0808">Transferase</keyword>
<dbReference type="GO" id="GO:0008483">
    <property type="term" value="F:transaminase activity"/>
    <property type="evidence" value="ECO:0007669"/>
    <property type="project" value="UniProtKB-KW"/>
</dbReference>
<evidence type="ECO:0000313" key="4">
    <source>
        <dbReference type="Proteomes" id="UP001501352"/>
    </source>
</evidence>
<dbReference type="Gene3D" id="3.90.1150.10">
    <property type="entry name" value="Aspartate Aminotransferase, domain 1"/>
    <property type="match status" value="1"/>
</dbReference>
<dbReference type="EMBL" id="BAAAGA010000001">
    <property type="protein sequence ID" value="GAA0611170.1"/>
    <property type="molecule type" value="Genomic_DNA"/>
</dbReference>
<keyword evidence="2" id="KW-0663">Pyridoxal phosphate</keyword>
<reference evidence="3 4" key="1">
    <citation type="journal article" date="2019" name="Int. J. Syst. Evol. Microbiol.">
        <title>The Global Catalogue of Microorganisms (GCM) 10K type strain sequencing project: providing services to taxonomists for standard genome sequencing and annotation.</title>
        <authorList>
            <consortium name="The Broad Institute Genomics Platform"/>
            <consortium name="The Broad Institute Genome Sequencing Center for Infectious Disease"/>
            <person name="Wu L."/>
            <person name="Ma J."/>
        </authorList>
    </citation>
    <scope>NUCLEOTIDE SEQUENCE [LARGE SCALE GENOMIC DNA]</scope>
    <source>
        <strain evidence="3 4">JCM 12928</strain>
    </source>
</reference>